<dbReference type="RefSeq" id="WP_153501138.1">
    <property type="nucleotide sequence ID" value="NZ_WIRE01000001.1"/>
</dbReference>
<dbReference type="EMBL" id="WIRE01000001">
    <property type="protein sequence ID" value="MQX53782.1"/>
    <property type="molecule type" value="Genomic_DNA"/>
</dbReference>
<dbReference type="InterPro" id="IPR027359">
    <property type="entry name" value="Volt_channel_dom_sf"/>
</dbReference>
<dbReference type="AlphaFoldDB" id="A0A6N7LU00"/>
<gene>
    <name evidence="6" type="ORF">GFN93_11020</name>
</gene>
<comment type="subcellular location">
    <subcellularLocation>
        <location evidence="1">Membrane</location>
        <topology evidence="1">Multi-pass membrane protein</topology>
    </subcellularLocation>
</comment>
<keyword evidence="3 5" id="KW-1133">Transmembrane helix</keyword>
<proteinExistence type="predicted"/>
<dbReference type="SUPFAM" id="SSF81324">
    <property type="entry name" value="Voltage-gated potassium channels"/>
    <property type="match status" value="1"/>
</dbReference>
<organism evidence="6 7">
    <name type="scientific">Alcanivorax sediminis</name>
    <dbReference type="NCBI Taxonomy" id="2663008"/>
    <lineage>
        <taxon>Bacteria</taxon>
        <taxon>Pseudomonadati</taxon>
        <taxon>Pseudomonadota</taxon>
        <taxon>Gammaproteobacteria</taxon>
        <taxon>Oceanospirillales</taxon>
        <taxon>Alcanivoracaceae</taxon>
        <taxon>Alcanivorax</taxon>
    </lineage>
</organism>
<protein>
    <submittedName>
        <fullName evidence="6">Ion transporter</fullName>
    </submittedName>
</protein>
<feature type="transmembrane region" description="Helical" evidence="5">
    <location>
        <begin position="20"/>
        <end position="42"/>
    </location>
</feature>
<evidence type="ECO:0000313" key="7">
    <source>
        <dbReference type="Proteomes" id="UP000469421"/>
    </source>
</evidence>
<evidence type="ECO:0000256" key="2">
    <source>
        <dbReference type="ARBA" id="ARBA00022692"/>
    </source>
</evidence>
<keyword evidence="7" id="KW-1185">Reference proteome</keyword>
<feature type="transmembrane region" description="Helical" evidence="5">
    <location>
        <begin position="70"/>
        <end position="89"/>
    </location>
</feature>
<keyword evidence="4 5" id="KW-0472">Membrane</keyword>
<evidence type="ECO:0000256" key="5">
    <source>
        <dbReference type="SAM" id="Phobius"/>
    </source>
</evidence>
<evidence type="ECO:0000256" key="4">
    <source>
        <dbReference type="ARBA" id="ARBA00023136"/>
    </source>
</evidence>
<sequence>MKIRLHPEKLKANLDTLGFLIDLFMIALVIANLALILFDWLFQVSLFQNLLAAHTPAFHTFYRDTIHADFLFYDLCFVAVYLTEFTLRWGVAIARGTYHRWFFYPFAHWYDLLGCIPVGSFRWLRILRVVNLLFRLQRMGIVDLSQTWLGQTLLKYYNIVVEEVSDRVVMQVLSGAQREVGGGSPLLHRIEKEVLAPRQERLVSFVAERIAEATRKTHSEYRVDLAGYFAHLTDEAITRTQAGRRLAAIPVAGPRAIALLGEAVRETGSAFVDQLVDDLATPANRPQLEQLLHDVLDAARGDGEQLDDLLRDTLLDILEQIKQQVAVQQWKLAERAEDLGPKY</sequence>
<name>A0A6N7LU00_9GAMM</name>
<comment type="caution">
    <text evidence="6">The sequence shown here is derived from an EMBL/GenBank/DDBJ whole genome shotgun (WGS) entry which is preliminary data.</text>
</comment>
<evidence type="ECO:0000256" key="1">
    <source>
        <dbReference type="ARBA" id="ARBA00004141"/>
    </source>
</evidence>
<dbReference type="Proteomes" id="UP000469421">
    <property type="component" value="Unassembled WGS sequence"/>
</dbReference>
<evidence type="ECO:0000256" key="3">
    <source>
        <dbReference type="ARBA" id="ARBA00022989"/>
    </source>
</evidence>
<feature type="transmembrane region" description="Helical" evidence="5">
    <location>
        <begin position="101"/>
        <end position="124"/>
    </location>
</feature>
<dbReference type="Gene3D" id="1.20.120.350">
    <property type="entry name" value="Voltage-gated potassium channels. Chain C"/>
    <property type="match status" value="1"/>
</dbReference>
<accession>A0A6N7LU00</accession>
<dbReference type="GO" id="GO:0016020">
    <property type="term" value="C:membrane"/>
    <property type="evidence" value="ECO:0007669"/>
    <property type="project" value="UniProtKB-SubCell"/>
</dbReference>
<evidence type="ECO:0000313" key="6">
    <source>
        <dbReference type="EMBL" id="MQX53782.1"/>
    </source>
</evidence>
<keyword evidence="2 5" id="KW-0812">Transmembrane</keyword>
<reference evidence="6 7" key="1">
    <citation type="submission" date="2019-10" db="EMBL/GenBank/DDBJ databases">
        <title>Alcanivorax sp.PA15-N-34 draft genome sequence.</title>
        <authorList>
            <person name="Liao X."/>
            <person name="Shao Z."/>
        </authorList>
    </citation>
    <scope>NUCLEOTIDE SEQUENCE [LARGE SCALE GENOMIC DNA]</scope>
    <source>
        <strain evidence="6 7">PA15-N-34</strain>
    </source>
</reference>